<protein>
    <submittedName>
        <fullName evidence="10">Nuclease</fullName>
        <ecNumber evidence="10">3.1.30.2</ecNumber>
    </submittedName>
</protein>
<dbReference type="GO" id="GO:0016787">
    <property type="term" value="F:hydrolase activity"/>
    <property type="evidence" value="ECO:0007669"/>
    <property type="project" value="UniProtKB-KW"/>
</dbReference>
<dbReference type="GO" id="GO:0004519">
    <property type="term" value="F:endonuclease activity"/>
    <property type="evidence" value="ECO:0007669"/>
    <property type="project" value="UniProtKB-KW"/>
</dbReference>
<keyword evidence="4" id="KW-0479">Metal-binding</keyword>
<keyword evidence="7" id="KW-0460">Magnesium</keyword>
<name>A0A3B0Y7D4_9ZZZZ</name>
<dbReference type="InterPro" id="IPR020821">
    <property type="entry name" value="ENPP1-3/EXOG-like_nuc-like"/>
</dbReference>
<feature type="domain" description="ENPP1-3/EXOG-like endonuclease/phosphodiesterase" evidence="8">
    <location>
        <begin position="42"/>
        <end position="242"/>
    </location>
</feature>
<dbReference type="InterPro" id="IPR018524">
    <property type="entry name" value="DNA/RNA_endonuclease_AS"/>
</dbReference>
<accession>A0A3B0Y7D4</accession>
<evidence type="ECO:0000256" key="4">
    <source>
        <dbReference type="ARBA" id="ARBA00022723"/>
    </source>
</evidence>
<evidence type="ECO:0000256" key="5">
    <source>
        <dbReference type="ARBA" id="ARBA00022759"/>
    </source>
</evidence>
<dbReference type="SUPFAM" id="SSF54060">
    <property type="entry name" value="His-Me finger endonucleases"/>
    <property type="match status" value="1"/>
</dbReference>
<dbReference type="InterPro" id="IPR044925">
    <property type="entry name" value="His-Me_finger_sf"/>
</dbReference>
<evidence type="ECO:0000259" key="9">
    <source>
        <dbReference type="SMART" id="SM00892"/>
    </source>
</evidence>
<keyword evidence="6 10" id="KW-0378">Hydrolase</keyword>
<dbReference type="InterPro" id="IPR044929">
    <property type="entry name" value="DNA/RNA_non-sp_Endonuclease_sf"/>
</dbReference>
<dbReference type="PANTHER" id="PTHR13966">
    <property type="entry name" value="ENDONUCLEASE RELATED"/>
    <property type="match status" value="1"/>
</dbReference>
<dbReference type="CDD" id="cd00091">
    <property type="entry name" value="NUC"/>
    <property type="match status" value="1"/>
</dbReference>
<dbReference type="Gene3D" id="3.40.570.10">
    <property type="entry name" value="Extracellular Endonuclease, subunit A"/>
    <property type="match status" value="1"/>
</dbReference>
<dbReference type="AlphaFoldDB" id="A0A3B0Y7D4"/>
<dbReference type="SMART" id="SM00892">
    <property type="entry name" value="Endonuclease_NS"/>
    <property type="match status" value="1"/>
</dbReference>
<evidence type="ECO:0000313" key="10">
    <source>
        <dbReference type="EMBL" id="VAW71437.1"/>
    </source>
</evidence>
<keyword evidence="3" id="KW-0540">Nuclease</keyword>
<evidence type="ECO:0000259" key="8">
    <source>
        <dbReference type="SMART" id="SM00477"/>
    </source>
</evidence>
<evidence type="ECO:0000256" key="2">
    <source>
        <dbReference type="ARBA" id="ARBA00010052"/>
    </source>
</evidence>
<dbReference type="InterPro" id="IPR001604">
    <property type="entry name" value="Endo_G_ENPP1-like_dom"/>
</dbReference>
<comment type="similarity">
    <text evidence="2">Belongs to the DNA/RNA non-specific endonuclease family.</text>
</comment>
<keyword evidence="5" id="KW-0255">Endonuclease</keyword>
<dbReference type="Pfam" id="PF01223">
    <property type="entry name" value="Endonuclease_NS"/>
    <property type="match status" value="1"/>
</dbReference>
<dbReference type="PANTHER" id="PTHR13966:SF5">
    <property type="entry name" value="ENDONUCLEASE G, MITOCHONDRIAL"/>
    <property type="match status" value="1"/>
</dbReference>
<evidence type="ECO:0000256" key="3">
    <source>
        <dbReference type="ARBA" id="ARBA00022722"/>
    </source>
</evidence>
<dbReference type="SMART" id="SM00477">
    <property type="entry name" value="NUC"/>
    <property type="match status" value="1"/>
</dbReference>
<reference evidence="10" key="1">
    <citation type="submission" date="2018-06" db="EMBL/GenBank/DDBJ databases">
        <authorList>
            <person name="Zhirakovskaya E."/>
        </authorList>
    </citation>
    <scope>NUCLEOTIDE SEQUENCE</scope>
</reference>
<sequence>MRVIIVMLACLVSVMVLAEDIISKHCIGRCPAGADTNQVITREIYTLSNNAKTKFADWVCYKVTPQTIGKSKTRRWKADPALAEPQTLEPSDYKAAHKTIKTDRGHQAPLASFAGTNYWKETNYLSNITPQKSALNQGSWVKLENTVRKLARKYGAVWVMTGPLYTKEMPKLPGADEPHVVPSGYWKIVIVKTGEKETPYQHAAFVFPQSAARRDSVCQFKTNISEIETKSKLSFIKLNSAPTLLCE</sequence>
<gene>
    <name evidence="10" type="ORF">MNBD_GAMMA12-3981</name>
</gene>
<dbReference type="GO" id="GO:0003676">
    <property type="term" value="F:nucleic acid binding"/>
    <property type="evidence" value="ECO:0007669"/>
    <property type="project" value="InterPro"/>
</dbReference>
<evidence type="ECO:0000256" key="7">
    <source>
        <dbReference type="ARBA" id="ARBA00022842"/>
    </source>
</evidence>
<dbReference type="EC" id="3.1.30.2" evidence="10"/>
<dbReference type="InterPro" id="IPR040255">
    <property type="entry name" value="Non-specific_endonuclease"/>
</dbReference>
<evidence type="ECO:0000256" key="6">
    <source>
        <dbReference type="ARBA" id="ARBA00022801"/>
    </source>
</evidence>
<organism evidence="10">
    <name type="scientific">hydrothermal vent metagenome</name>
    <dbReference type="NCBI Taxonomy" id="652676"/>
    <lineage>
        <taxon>unclassified sequences</taxon>
        <taxon>metagenomes</taxon>
        <taxon>ecological metagenomes</taxon>
    </lineage>
</organism>
<comment type="cofactor">
    <cofactor evidence="1">
        <name>Mg(2+)</name>
        <dbReference type="ChEBI" id="CHEBI:18420"/>
    </cofactor>
</comment>
<feature type="domain" description="DNA/RNA non-specific endonuclease/pyrophosphatase/phosphodiesterase" evidence="9">
    <location>
        <begin position="41"/>
        <end position="242"/>
    </location>
</feature>
<dbReference type="PROSITE" id="PS01070">
    <property type="entry name" value="NUCLEASE_NON_SPEC"/>
    <property type="match status" value="1"/>
</dbReference>
<dbReference type="EMBL" id="UOFL01000021">
    <property type="protein sequence ID" value="VAW71437.1"/>
    <property type="molecule type" value="Genomic_DNA"/>
</dbReference>
<dbReference type="GO" id="GO:0046872">
    <property type="term" value="F:metal ion binding"/>
    <property type="evidence" value="ECO:0007669"/>
    <property type="project" value="UniProtKB-KW"/>
</dbReference>
<evidence type="ECO:0000256" key="1">
    <source>
        <dbReference type="ARBA" id="ARBA00001946"/>
    </source>
</evidence>
<proteinExistence type="inferred from homology"/>